<sequence length="336" mass="37957">MIPNQEDSIVDIELFKRSLPSITSRIYALIQNFCFVMNTSTKPSEQVKAMKMLYHLRYRYYISTADSSPEACKFKSEYVQAFPSLAMTTPSTVDLTAPKIDWGETIELSEVEDSGEDRVDKLIEASIDTSEDDVEIQNDVRCDVMPNEASDKLEHDVSPSDVEATNDGNPSLPDAPEELEFELSDDERVSLSSDDSWSEGSTLLPAQIPSRIHVRTLMHAVERKQDVKVSIISKGEAVAKRMIRHELKIKDVDRAYLFKGPNDVYYAAYQQPSGEVLTVTAMAMIAEMSGLSTTYVLKRGRYRQYLQACEEPTANDLKMYADTLDWIKTMKFGPLQ</sequence>
<name>A0A7R7T1P0_9VIRU</name>
<organism evidence="2">
    <name type="scientific">Osugoroshi virus</name>
    <dbReference type="NCBI Taxonomy" id="2202814"/>
    <lineage>
        <taxon>Viruses</taxon>
        <taxon>Riboviria</taxon>
        <taxon>Orthornavirae</taxon>
        <taxon>Pisuviricota</taxon>
        <taxon>Duplopiviricetes</taxon>
        <taxon>Durnavirales</taxon>
        <taxon>Partitiviridae</taxon>
    </lineage>
</organism>
<evidence type="ECO:0000256" key="1">
    <source>
        <dbReference type="SAM" id="MobiDB-lite"/>
    </source>
</evidence>
<reference evidence="2" key="1">
    <citation type="submission" date="2020-12" db="EMBL/GenBank/DDBJ databases">
        <title>Osugoroshi viruses, novel members of Partitiviridae, are late male-killing virus in Homona magnanima.</title>
        <authorList>
            <person name="Fujita R."/>
            <person name="Inoue M."/>
            <person name="Takamatu T."/>
            <person name="Arai H."/>
            <person name="Nishino M."/>
            <person name="Abe N."/>
            <person name="Nakai M."/>
            <person name="Urayama S."/>
            <person name="Chiba Y."/>
            <person name="Kunimi Y."/>
        </authorList>
    </citation>
    <scope>NUCLEOTIDE SEQUENCE</scope>
</reference>
<proteinExistence type="predicted"/>
<evidence type="ECO:0000313" key="2">
    <source>
        <dbReference type="EMBL" id="BCP45660.1"/>
    </source>
</evidence>
<accession>A0A7R7T1P0</accession>
<feature type="region of interest" description="Disordered" evidence="1">
    <location>
        <begin position="150"/>
        <end position="176"/>
    </location>
</feature>
<protein>
    <submittedName>
        <fullName evidence="2">Uncharacterized protein</fullName>
    </submittedName>
</protein>
<dbReference type="EMBL" id="LC597880">
    <property type="protein sequence ID" value="BCP45660.1"/>
    <property type="molecule type" value="Genomic_RNA"/>
</dbReference>